<dbReference type="SUPFAM" id="SSF81296">
    <property type="entry name" value="E set domains"/>
    <property type="match status" value="1"/>
</dbReference>
<dbReference type="InterPro" id="IPR013783">
    <property type="entry name" value="Ig-like_fold"/>
</dbReference>
<dbReference type="KEGG" id="pbap:Pla133_42370"/>
<dbReference type="Proteomes" id="UP000316921">
    <property type="component" value="Chromosome"/>
</dbReference>
<organism evidence="1 2">
    <name type="scientific">Engelhardtia mirabilis</name>
    <dbReference type="NCBI Taxonomy" id="2528011"/>
    <lineage>
        <taxon>Bacteria</taxon>
        <taxon>Pseudomonadati</taxon>
        <taxon>Planctomycetota</taxon>
        <taxon>Planctomycetia</taxon>
        <taxon>Planctomycetia incertae sedis</taxon>
        <taxon>Engelhardtia</taxon>
    </lineage>
</organism>
<dbReference type="Gene3D" id="3.40.50.1820">
    <property type="entry name" value="alpha/beta hydrolase"/>
    <property type="match status" value="1"/>
</dbReference>
<accession>A0A518BQ82</accession>
<dbReference type="RefSeq" id="WP_419191777.1">
    <property type="nucleotide sequence ID" value="NZ_CP036287.1"/>
</dbReference>
<evidence type="ECO:0000313" key="1">
    <source>
        <dbReference type="EMBL" id="QDU69121.1"/>
    </source>
</evidence>
<proteinExistence type="predicted"/>
<gene>
    <name evidence="1" type="ORF">Pla133_42370</name>
</gene>
<dbReference type="SUPFAM" id="SSF53474">
    <property type="entry name" value="alpha/beta-Hydrolases"/>
    <property type="match status" value="1"/>
</dbReference>
<name>A0A518BQ82_9BACT</name>
<dbReference type="EMBL" id="CP036287">
    <property type="protein sequence ID" value="QDU69121.1"/>
    <property type="molecule type" value="Genomic_DNA"/>
</dbReference>
<reference evidence="1 2" key="1">
    <citation type="submission" date="2019-02" db="EMBL/GenBank/DDBJ databases">
        <title>Deep-cultivation of Planctomycetes and their phenomic and genomic characterization uncovers novel biology.</title>
        <authorList>
            <person name="Wiegand S."/>
            <person name="Jogler M."/>
            <person name="Boedeker C."/>
            <person name="Pinto D."/>
            <person name="Vollmers J."/>
            <person name="Rivas-Marin E."/>
            <person name="Kohn T."/>
            <person name="Peeters S.H."/>
            <person name="Heuer A."/>
            <person name="Rast P."/>
            <person name="Oberbeckmann S."/>
            <person name="Bunk B."/>
            <person name="Jeske O."/>
            <person name="Meyerdierks A."/>
            <person name="Storesund J.E."/>
            <person name="Kallscheuer N."/>
            <person name="Luecker S."/>
            <person name="Lage O.M."/>
            <person name="Pohl T."/>
            <person name="Merkel B.J."/>
            <person name="Hornburger P."/>
            <person name="Mueller R.-W."/>
            <person name="Bruemmer F."/>
            <person name="Labrenz M."/>
            <person name="Spormann A.M."/>
            <person name="Op den Camp H."/>
            <person name="Overmann J."/>
            <person name="Amann R."/>
            <person name="Jetten M.S.M."/>
            <person name="Mascher T."/>
            <person name="Medema M.H."/>
            <person name="Devos D.P."/>
            <person name="Kaster A.-K."/>
            <person name="Ovreas L."/>
            <person name="Rohde M."/>
            <person name="Galperin M.Y."/>
            <person name="Jogler C."/>
        </authorList>
    </citation>
    <scope>NUCLEOTIDE SEQUENCE [LARGE SCALE GENOMIC DNA]</scope>
    <source>
        <strain evidence="1 2">Pla133</strain>
    </source>
</reference>
<dbReference type="InterPro" id="IPR050583">
    <property type="entry name" value="Mycobacterial_A85_antigen"/>
</dbReference>
<dbReference type="Gene3D" id="2.60.40.10">
    <property type="entry name" value="Immunoglobulins"/>
    <property type="match status" value="1"/>
</dbReference>
<sequence>MHRSSPDRTSWSRGSRRVARLRAILWSTAVVLVPCGSCADPIGAPQVAVVGTFDPHRDLIAQLEQVAAIDDAERRDAALETLWAEARAQGRIPWCSGERAVFLYRGPATSVAVAGDHNGWSPDAAPLRRLEPLDLWLRQERFASDARLDYKFVVDGTDWILDPANPSVQWSGFGPNSQLAMPDYEPSQWIAPRTTTPPGTTSGELFFDSAHLGRRVVYRVHTPAPKLRGDGPLAVLFVTDGHEYLDPRLGALASVHDNLLAAGLIRPVLLVFIDPRSEGVNLRGQELADDPRLGRALTQELLPILERTFELAERAEERGILGTSLGGLAALMIGARERETIGLTAIQSPALWFAPDAVSEAFADGVRPPARVFLSFGRIRDGADDVGELMRRFGDGVPVTVRIENEGHSWGQWRALVDDVLITLFPAG</sequence>
<evidence type="ECO:0000313" key="2">
    <source>
        <dbReference type="Proteomes" id="UP000316921"/>
    </source>
</evidence>
<dbReference type="InterPro" id="IPR000801">
    <property type="entry name" value="Esterase-like"/>
</dbReference>
<dbReference type="InterPro" id="IPR029058">
    <property type="entry name" value="AB_hydrolase_fold"/>
</dbReference>
<dbReference type="InterPro" id="IPR014756">
    <property type="entry name" value="Ig_E-set"/>
</dbReference>
<keyword evidence="2" id="KW-1185">Reference proteome</keyword>
<dbReference type="AlphaFoldDB" id="A0A518BQ82"/>
<dbReference type="PANTHER" id="PTHR48098">
    <property type="entry name" value="ENTEROCHELIN ESTERASE-RELATED"/>
    <property type="match status" value="1"/>
</dbReference>
<dbReference type="Pfam" id="PF00756">
    <property type="entry name" value="Esterase"/>
    <property type="match status" value="1"/>
</dbReference>
<dbReference type="PANTHER" id="PTHR48098:SF3">
    <property type="entry name" value="IRON(III) ENTEROBACTIN ESTERASE"/>
    <property type="match status" value="1"/>
</dbReference>
<protein>
    <submittedName>
        <fullName evidence="1">Enterobactin/ferric enterobactin esterase</fullName>
    </submittedName>
</protein>